<evidence type="ECO:0000313" key="3">
    <source>
        <dbReference type="Proteomes" id="UP000822688"/>
    </source>
</evidence>
<dbReference type="AlphaFoldDB" id="A0A8T0GCT6"/>
<feature type="non-terminal residue" evidence="2">
    <location>
        <position position="1"/>
    </location>
</feature>
<feature type="compositionally biased region" description="Low complexity" evidence="1">
    <location>
        <begin position="52"/>
        <end position="62"/>
    </location>
</feature>
<name>A0A8T0GCT6_CERPU</name>
<organism evidence="2 3">
    <name type="scientific">Ceratodon purpureus</name>
    <name type="common">Fire moss</name>
    <name type="synonym">Dicranum purpureum</name>
    <dbReference type="NCBI Taxonomy" id="3225"/>
    <lineage>
        <taxon>Eukaryota</taxon>
        <taxon>Viridiplantae</taxon>
        <taxon>Streptophyta</taxon>
        <taxon>Embryophyta</taxon>
        <taxon>Bryophyta</taxon>
        <taxon>Bryophytina</taxon>
        <taxon>Bryopsida</taxon>
        <taxon>Dicranidae</taxon>
        <taxon>Pseudoditrichales</taxon>
        <taxon>Ditrichaceae</taxon>
        <taxon>Ceratodon</taxon>
    </lineage>
</organism>
<protein>
    <submittedName>
        <fullName evidence="2">Uncharacterized protein</fullName>
    </submittedName>
</protein>
<comment type="caution">
    <text evidence="2">The sequence shown here is derived from an EMBL/GenBank/DDBJ whole genome shotgun (WGS) entry which is preliminary data.</text>
</comment>
<keyword evidence="3" id="KW-1185">Reference proteome</keyword>
<gene>
    <name evidence="2" type="ORF">KC19_12G140500</name>
</gene>
<proteinExistence type="predicted"/>
<reference evidence="2" key="1">
    <citation type="submission" date="2020-06" db="EMBL/GenBank/DDBJ databases">
        <title>WGS assembly of Ceratodon purpureus strain R40.</title>
        <authorList>
            <person name="Carey S.B."/>
            <person name="Jenkins J."/>
            <person name="Shu S."/>
            <person name="Lovell J.T."/>
            <person name="Sreedasyam A."/>
            <person name="Maumus F."/>
            <person name="Tiley G.P."/>
            <person name="Fernandez-Pozo N."/>
            <person name="Barry K."/>
            <person name="Chen C."/>
            <person name="Wang M."/>
            <person name="Lipzen A."/>
            <person name="Daum C."/>
            <person name="Saski C.A."/>
            <person name="Payton A.C."/>
            <person name="Mcbreen J.C."/>
            <person name="Conrad R.E."/>
            <person name="Kollar L.M."/>
            <person name="Olsson S."/>
            <person name="Huttunen S."/>
            <person name="Landis J.B."/>
            <person name="Wickett N.J."/>
            <person name="Johnson M.G."/>
            <person name="Rensing S.A."/>
            <person name="Grimwood J."/>
            <person name="Schmutz J."/>
            <person name="Mcdaniel S.F."/>
        </authorList>
    </citation>
    <scope>NUCLEOTIDE SEQUENCE</scope>
    <source>
        <strain evidence="2">R40</strain>
    </source>
</reference>
<feature type="compositionally biased region" description="Polar residues" evidence="1">
    <location>
        <begin position="64"/>
        <end position="79"/>
    </location>
</feature>
<dbReference type="Proteomes" id="UP000822688">
    <property type="component" value="Chromosome 12"/>
</dbReference>
<sequence length="154" mass="17402">KRHYLSDGGIICVHVQLRLFRNHRILKIKMRVNLPNLQKVSRRRSAQTWKKTSQSRSTQRDSTLWDTSNSSPCSTQNAIKTRHQKSCLKRINTSESKRSHIRASPSWKNRVASMNTLKPGDGFGSVASAQGSRLPCVRPSPLGIRGLSLVLLRC</sequence>
<evidence type="ECO:0000313" key="2">
    <source>
        <dbReference type="EMBL" id="KAG0555052.1"/>
    </source>
</evidence>
<dbReference type="EMBL" id="CM026433">
    <property type="protein sequence ID" value="KAG0555052.1"/>
    <property type="molecule type" value="Genomic_DNA"/>
</dbReference>
<accession>A0A8T0GCT6</accession>
<evidence type="ECO:0000256" key="1">
    <source>
        <dbReference type="SAM" id="MobiDB-lite"/>
    </source>
</evidence>
<feature type="region of interest" description="Disordered" evidence="1">
    <location>
        <begin position="39"/>
        <end position="79"/>
    </location>
</feature>